<gene>
    <name evidence="2" type="ORF">ZEAMMB73_Zm00001d041434</name>
</gene>
<feature type="region of interest" description="Disordered" evidence="1">
    <location>
        <begin position="53"/>
        <end position="116"/>
    </location>
</feature>
<evidence type="ECO:0000313" key="2">
    <source>
        <dbReference type="EMBL" id="ONM32996.1"/>
    </source>
</evidence>
<proteinExistence type="predicted"/>
<feature type="compositionally biased region" description="Low complexity" evidence="1">
    <location>
        <begin position="1"/>
        <end position="22"/>
    </location>
</feature>
<dbReference type="InParanoid" id="A0A1D6MW15"/>
<name>A0A1D6MW15_MAIZE</name>
<protein>
    <submittedName>
        <fullName evidence="2">Uncharacterized protein</fullName>
    </submittedName>
</protein>
<dbReference type="ExpressionAtlas" id="A0A1D6MW15">
    <property type="expression patterns" value="baseline and differential"/>
</dbReference>
<dbReference type="AlphaFoldDB" id="A0A1D6MW15"/>
<feature type="compositionally biased region" description="Polar residues" evidence="1">
    <location>
        <begin position="23"/>
        <end position="35"/>
    </location>
</feature>
<feature type="compositionally biased region" description="Polar residues" evidence="1">
    <location>
        <begin position="104"/>
        <end position="116"/>
    </location>
</feature>
<dbReference type="OMA" id="GTATHCD"/>
<reference evidence="2" key="1">
    <citation type="submission" date="2015-12" db="EMBL/GenBank/DDBJ databases">
        <title>Update maize B73 reference genome by single molecule sequencing technologies.</title>
        <authorList>
            <consortium name="Maize Genome Sequencing Project"/>
            <person name="Ware D."/>
        </authorList>
    </citation>
    <scope>NUCLEOTIDE SEQUENCE [LARGE SCALE GENOMIC DNA]</scope>
    <source>
        <tissue evidence="2">Seedling</tissue>
    </source>
</reference>
<dbReference type="EMBL" id="CM007649">
    <property type="protein sequence ID" value="ONM32996.1"/>
    <property type="molecule type" value="Genomic_DNA"/>
</dbReference>
<accession>A0A1D6MW15</accession>
<feature type="region of interest" description="Disordered" evidence="1">
    <location>
        <begin position="1"/>
        <end position="39"/>
    </location>
</feature>
<sequence>MASSSSSFQNSSLPNLFSSPSQQKTPDYSGTATHCDSSKPAFQFGGNNVIFGGKKDAPVDSSKPFQFGPNNGIFGDKKDTPSDSSKPFHFGANKGIFGDKKTTSGDSSNPFQFGANNGFQTSNAPSIFSSVAQSFNPQIPPLFSMNQ</sequence>
<organism evidence="2">
    <name type="scientific">Zea mays</name>
    <name type="common">Maize</name>
    <dbReference type="NCBI Taxonomy" id="4577"/>
    <lineage>
        <taxon>Eukaryota</taxon>
        <taxon>Viridiplantae</taxon>
        <taxon>Streptophyta</taxon>
        <taxon>Embryophyta</taxon>
        <taxon>Tracheophyta</taxon>
        <taxon>Spermatophyta</taxon>
        <taxon>Magnoliopsida</taxon>
        <taxon>Liliopsida</taxon>
        <taxon>Poales</taxon>
        <taxon>Poaceae</taxon>
        <taxon>PACMAD clade</taxon>
        <taxon>Panicoideae</taxon>
        <taxon>Andropogonodae</taxon>
        <taxon>Andropogoneae</taxon>
        <taxon>Tripsacinae</taxon>
        <taxon>Zea</taxon>
    </lineage>
</organism>
<evidence type="ECO:0000256" key="1">
    <source>
        <dbReference type="SAM" id="MobiDB-lite"/>
    </source>
</evidence>